<keyword evidence="4 6" id="KW-0175">Coiled coil</keyword>
<feature type="compositionally biased region" description="Acidic residues" evidence="7">
    <location>
        <begin position="349"/>
        <end position="358"/>
    </location>
</feature>
<feature type="compositionally biased region" description="Acidic residues" evidence="7">
    <location>
        <begin position="160"/>
        <end position="184"/>
    </location>
</feature>
<dbReference type="EMBL" id="VXIT01000013">
    <property type="protein sequence ID" value="KAA6408659.1"/>
    <property type="molecule type" value="Genomic_DNA"/>
</dbReference>
<feature type="region of interest" description="Disordered" evidence="7">
    <location>
        <begin position="339"/>
        <end position="438"/>
    </location>
</feature>
<dbReference type="GO" id="GO:0034399">
    <property type="term" value="C:nuclear periphery"/>
    <property type="evidence" value="ECO:0007669"/>
    <property type="project" value="TreeGrafter"/>
</dbReference>
<comment type="similarity">
    <text evidence="2">Belongs to the EBP2 family.</text>
</comment>
<feature type="coiled-coil region" evidence="6">
    <location>
        <begin position="233"/>
        <end position="260"/>
    </location>
</feature>
<evidence type="ECO:0000256" key="6">
    <source>
        <dbReference type="SAM" id="Coils"/>
    </source>
</evidence>
<dbReference type="InterPro" id="IPR008610">
    <property type="entry name" value="Ebp2"/>
</dbReference>
<organism evidence="8 9">
    <name type="scientific">Lasallia pustulata</name>
    <dbReference type="NCBI Taxonomy" id="136370"/>
    <lineage>
        <taxon>Eukaryota</taxon>
        <taxon>Fungi</taxon>
        <taxon>Dikarya</taxon>
        <taxon>Ascomycota</taxon>
        <taxon>Pezizomycotina</taxon>
        <taxon>Lecanoromycetes</taxon>
        <taxon>OSLEUM clade</taxon>
        <taxon>Umbilicariomycetidae</taxon>
        <taxon>Umbilicariales</taxon>
        <taxon>Umbilicariaceae</taxon>
        <taxon>Lasallia</taxon>
    </lineage>
</organism>
<evidence type="ECO:0000256" key="7">
    <source>
        <dbReference type="SAM" id="MobiDB-lite"/>
    </source>
</evidence>
<feature type="region of interest" description="Disordered" evidence="7">
    <location>
        <begin position="60"/>
        <end position="190"/>
    </location>
</feature>
<dbReference type="GO" id="GO:0042273">
    <property type="term" value="P:ribosomal large subunit biogenesis"/>
    <property type="evidence" value="ECO:0007669"/>
    <property type="project" value="TreeGrafter"/>
</dbReference>
<accession>A0A5M8PGY1</accession>
<feature type="compositionally biased region" description="Basic and acidic residues" evidence="7">
    <location>
        <begin position="360"/>
        <end position="374"/>
    </location>
</feature>
<dbReference type="PANTHER" id="PTHR13028">
    <property type="entry name" value="RRNA PROCESSING PROTEIN EBNA1-BINDING PROTEIN-RELATED"/>
    <property type="match status" value="1"/>
</dbReference>
<reference evidence="8 9" key="1">
    <citation type="submission" date="2019-09" db="EMBL/GenBank/DDBJ databases">
        <title>The hologenome of the rock-dwelling lichen Lasallia pustulata.</title>
        <authorList>
            <person name="Greshake Tzovaras B."/>
            <person name="Segers F."/>
            <person name="Bicker A."/>
            <person name="Dal Grande F."/>
            <person name="Otte J."/>
            <person name="Hankeln T."/>
            <person name="Schmitt I."/>
            <person name="Ebersberger I."/>
        </authorList>
    </citation>
    <scope>NUCLEOTIDE SEQUENCE [LARGE SCALE GENOMIC DNA]</scope>
    <source>
        <strain evidence="8">A1-1</strain>
    </source>
</reference>
<dbReference type="GO" id="GO:0030687">
    <property type="term" value="C:preribosome, large subunit precursor"/>
    <property type="evidence" value="ECO:0007669"/>
    <property type="project" value="TreeGrafter"/>
</dbReference>
<evidence type="ECO:0000256" key="1">
    <source>
        <dbReference type="ARBA" id="ARBA00004604"/>
    </source>
</evidence>
<evidence type="ECO:0000256" key="3">
    <source>
        <dbReference type="ARBA" id="ARBA00022517"/>
    </source>
</evidence>
<feature type="compositionally biased region" description="Acidic residues" evidence="7">
    <location>
        <begin position="113"/>
        <end position="124"/>
    </location>
</feature>
<comment type="caution">
    <text evidence="8">The sequence shown here is derived from an EMBL/GenBank/DDBJ whole genome shotgun (WGS) entry which is preliminary data.</text>
</comment>
<dbReference type="Pfam" id="PF05890">
    <property type="entry name" value="Ebp2"/>
    <property type="match status" value="1"/>
</dbReference>
<dbReference type="AlphaFoldDB" id="A0A5M8PGY1"/>
<feature type="compositionally biased region" description="Basic residues" evidence="7">
    <location>
        <begin position="69"/>
        <end position="85"/>
    </location>
</feature>
<evidence type="ECO:0000313" key="8">
    <source>
        <dbReference type="EMBL" id="KAA6408659.1"/>
    </source>
</evidence>
<evidence type="ECO:0000256" key="2">
    <source>
        <dbReference type="ARBA" id="ARBA00007336"/>
    </source>
</evidence>
<keyword evidence="3" id="KW-0690">Ribosome biogenesis</keyword>
<feature type="compositionally biased region" description="Acidic residues" evidence="7">
    <location>
        <begin position="138"/>
        <end position="151"/>
    </location>
</feature>
<dbReference type="Proteomes" id="UP000324767">
    <property type="component" value="Unassembled WGS sequence"/>
</dbReference>
<name>A0A5M8PGY1_9LECA</name>
<gene>
    <name evidence="8" type="ORF">FRX48_07741</name>
</gene>
<dbReference type="GO" id="GO:0005730">
    <property type="term" value="C:nucleolus"/>
    <property type="evidence" value="ECO:0007669"/>
    <property type="project" value="UniProtKB-SubCell"/>
</dbReference>
<keyword evidence="5" id="KW-0539">Nucleus</keyword>
<dbReference type="GO" id="GO:0006364">
    <property type="term" value="P:rRNA processing"/>
    <property type="evidence" value="ECO:0007669"/>
    <property type="project" value="TreeGrafter"/>
</dbReference>
<feature type="compositionally biased region" description="Basic residues" evidence="7">
    <location>
        <begin position="414"/>
        <end position="438"/>
    </location>
</feature>
<evidence type="ECO:0000256" key="5">
    <source>
        <dbReference type="ARBA" id="ARBA00023242"/>
    </source>
</evidence>
<proteinExistence type="inferred from homology"/>
<dbReference type="PANTHER" id="PTHR13028:SF0">
    <property type="entry name" value="RRNA-PROCESSING PROTEIN EBP2-RELATED"/>
    <property type="match status" value="1"/>
</dbReference>
<sequence length="438" mass="48706">MKLGTLALDQPKVRIEKNNCKVQTQVSTLVTVTITTPRLSKNKGPPKMAKKSKLLAALDAQKGRDFKKEHHKKMQKQAERRKKTKPVLDGASEDESEAASGAQVDGTSAQLDAESEGWETDESEAALTAVDTSRLDDSESDNEESLEDGPEIAESGSELGEGDGDEERDIPFSDLEDLPDEERDDVVPHQRLTVNNTTALLKAHKSIAFSSQLPFSEHQSIISTEPVSIADVNDDLTRELAFYKQSLDAVREARALLKKESVPFSRPTDYFAEMVKSDEHMGKIKQKMTDEAANKKAAAEARKQRDLKKFGKQVQIAKLHERDKAKRETLDKINILKRKRRDADTGNAQEEDLFDVALEDASKSDKPGRSDRRGTGGRTQGKRQKRDEKFGFGGKKRFSKSGDAVSSADLRGFSSKKMKGQRAKRGPQRLGKSRRAKQ</sequence>
<dbReference type="OrthoDB" id="443772at2759"/>
<protein>
    <submittedName>
        <fullName evidence="8">rRNA processing Ebp2</fullName>
    </submittedName>
</protein>
<comment type="subcellular location">
    <subcellularLocation>
        <location evidence="1">Nucleus</location>
        <location evidence="1">Nucleolus</location>
    </subcellularLocation>
</comment>
<evidence type="ECO:0000313" key="9">
    <source>
        <dbReference type="Proteomes" id="UP000324767"/>
    </source>
</evidence>
<evidence type="ECO:0000256" key="4">
    <source>
        <dbReference type="ARBA" id="ARBA00023054"/>
    </source>
</evidence>